<dbReference type="SUPFAM" id="SSF56112">
    <property type="entry name" value="Protein kinase-like (PK-like)"/>
    <property type="match status" value="1"/>
</dbReference>
<sequence length="265" mass="29025">MHRFEPWLAKWGLTADGAPFESLAGALLPVRRGDAPAMLKLAEAEEERRGAALLAWYGGEGAVRVLEREAEALLMERAVGTRALAEMARSGEDDEATRILCKVAGELHEPRDADPPESLIPLPLWFRELAVAANRHGGPYALAASIAEELLEAPQDIVVLHGDIHHRNVLHDATRGWLAIDPKGVIGERGYDHANMLCNPDVETATAPGRLVRQLEVICDAAGLERERQLMWTVAYCGLSASWTLSDGNDPWRALRILEIAAEEL</sequence>
<keyword evidence="2" id="KW-1185">Reference proteome</keyword>
<dbReference type="InterPro" id="IPR011009">
    <property type="entry name" value="Kinase-like_dom_sf"/>
</dbReference>
<dbReference type="Pfam" id="PF04655">
    <property type="entry name" value="APH_6_hur"/>
    <property type="match status" value="1"/>
</dbReference>
<name>A0ABW4N3Z1_9CAUL</name>
<comment type="caution">
    <text evidence="1">The sequence shown here is derived from an EMBL/GenBank/DDBJ whole genome shotgun (WGS) entry which is preliminary data.</text>
</comment>
<dbReference type="RefSeq" id="WP_377280755.1">
    <property type="nucleotide sequence ID" value="NZ_JBHRSI010000002.1"/>
</dbReference>
<dbReference type="Proteomes" id="UP001597237">
    <property type="component" value="Unassembled WGS sequence"/>
</dbReference>
<proteinExistence type="predicted"/>
<accession>A0ABW4N3Z1</accession>
<gene>
    <name evidence="1" type="ORF">ACFSC0_14500</name>
</gene>
<evidence type="ECO:0000313" key="2">
    <source>
        <dbReference type="Proteomes" id="UP001597237"/>
    </source>
</evidence>
<protein>
    <submittedName>
        <fullName evidence="1">Aminoglycoside phosphotransferase family protein</fullName>
    </submittedName>
</protein>
<reference evidence="2" key="1">
    <citation type="journal article" date="2019" name="Int. J. Syst. Evol. Microbiol.">
        <title>The Global Catalogue of Microorganisms (GCM) 10K type strain sequencing project: providing services to taxonomists for standard genome sequencing and annotation.</title>
        <authorList>
            <consortium name="The Broad Institute Genomics Platform"/>
            <consortium name="The Broad Institute Genome Sequencing Center for Infectious Disease"/>
            <person name="Wu L."/>
            <person name="Ma J."/>
        </authorList>
    </citation>
    <scope>NUCLEOTIDE SEQUENCE [LARGE SCALE GENOMIC DNA]</scope>
    <source>
        <strain evidence="2">DFY28</strain>
    </source>
</reference>
<dbReference type="InterPro" id="IPR006748">
    <property type="entry name" value="NH2Glyco/OHUrea_AB-resist_kin"/>
</dbReference>
<organism evidence="1 2">
    <name type="scientific">Phenylobacterium terrae</name>
    <dbReference type="NCBI Taxonomy" id="2665495"/>
    <lineage>
        <taxon>Bacteria</taxon>
        <taxon>Pseudomonadati</taxon>
        <taxon>Pseudomonadota</taxon>
        <taxon>Alphaproteobacteria</taxon>
        <taxon>Caulobacterales</taxon>
        <taxon>Caulobacteraceae</taxon>
        <taxon>Phenylobacterium</taxon>
    </lineage>
</organism>
<dbReference type="EMBL" id="JBHUEY010000006">
    <property type="protein sequence ID" value="MFD1784612.1"/>
    <property type="molecule type" value="Genomic_DNA"/>
</dbReference>
<evidence type="ECO:0000313" key="1">
    <source>
        <dbReference type="EMBL" id="MFD1784612.1"/>
    </source>
</evidence>